<accession>A0A820QS32</accession>
<protein>
    <recommendedName>
        <fullName evidence="1">Trafficking protein particle complex subunit 13 N-terminal domain-containing protein</fullName>
    </recommendedName>
</protein>
<sequence length="74" mass="8250">NVFLGEIFSAIVALHNQSDQILRDVILKTDIQTASQRITLNSGDQNDLNKIELAPDQSISRVLQHEVKELGNHS</sequence>
<evidence type="ECO:0000259" key="1">
    <source>
        <dbReference type="Pfam" id="PF06159"/>
    </source>
</evidence>
<dbReference type="Pfam" id="PF06159">
    <property type="entry name" value="TRAPPC13_N"/>
    <property type="match status" value="1"/>
</dbReference>
<reference evidence="2" key="1">
    <citation type="submission" date="2021-02" db="EMBL/GenBank/DDBJ databases">
        <authorList>
            <person name="Nowell W R."/>
        </authorList>
    </citation>
    <scope>NUCLEOTIDE SEQUENCE</scope>
</reference>
<dbReference type="InterPro" id="IPR055427">
    <property type="entry name" value="TRAPPC13_N"/>
</dbReference>
<dbReference type="GO" id="GO:1990072">
    <property type="term" value="C:TRAPPIII protein complex"/>
    <property type="evidence" value="ECO:0007669"/>
    <property type="project" value="TreeGrafter"/>
</dbReference>
<feature type="domain" description="Trafficking protein particle complex subunit 13 N-terminal" evidence="1">
    <location>
        <begin position="1"/>
        <end position="73"/>
    </location>
</feature>
<evidence type="ECO:0000313" key="3">
    <source>
        <dbReference type="Proteomes" id="UP000663881"/>
    </source>
</evidence>
<evidence type="ECO:0000313" key="2">
    <source>
        <dbReference type="EMBL" id="CAF4423462.1"/>
    </source>
</evidence>
<dbReference type="InterPro" id="IPR010378">
    <property type="entry name" value="TRAPPC13"/>
</dbReference>
<gene>
    <name evidence="2" type="ORF">OKA104_LOCUS52657</name>
</gene>
<comment type="caution">
    <text evidence="2">The sequence shown here is derived from an EMBL/GenBank/DDBJ whole genome shotgun (WGS) entry which is preliminary data.</text>
</comment>
<dbReference type="PANTHER" id="PTHR13134:SF3">
    <property type="entry name" value="TRAFFICKING PROTEIN PARTICLE COMPLEX SUBUNIT 13"/>
    <property type="match status" value="1"/>
</dbReference>
<proteinExistence type="predicted"/>
<feature type="non-terminal residue" evidence="2">
    <location>
        <position position="74"/>
    </location>
</feature>
<dbReference type="EMBL" id="CAJOAY010031080">
    <property type="protein sequence ID" value="CAF4423462.1"/>
    <property type="molecule type" value="Genomic_DNA"/>
</dbReference>
<dbReference type="PANTHER" id="PTHR13134">
    <property type="entry name" value="TRAFFICKING PROTEIN PARTICLE COMPLEX SUBUNIT 13"/>
    <property type="match status" value="1"/>
</dbReference>
<dbReference type="AlphaFoldDB" id="A0A820QS32"/>
<name>A0A820QS32_9BILA</name>
<feature type="non-terminal residue" evidence="2">
    <location>
        <position position="1"/>
    </location>
</feature>
<organism evidence="2 3">
    <name type="scientific">Adineta steineri</name>
    <dbReference type="NCBI Taxonomy" id="433720"/>
    <lineage>
        <taxon>Eukaryota</taxon>
        <taxon>Metazoa</taxon>
        <taxon>Spiralia</taxon>
        <taxon>Gnathifera</taxon>
        <taxon>Rotifera</taxon>
        <taxon>Eurotatoria</taxon>
        <taxon>Bdelloidea</taxon>
        <taxon>Adinetida</taxon>
        <taxon>Adinetidae</taxon>
        <taxon>Adineta</taxon>
    </lineage>
</organism>
<dbReference type="Proteomes" id="UP000663881">
    <property type="component" value="Unassembled WGS sequence"/>
</dbReference>